<evidence type="ECO:0000313" key="8">
    <source>
        <dbReference type="Proteomes" id="UP000790787"/>
    </source>
</evidence>
<keyword evidence="8" id="KW-1185">Reference proteome</keyword>
<keyword evidence="5" id="KW-0539">Nucleus</keyword>
<dbReference type="GO" id="GO:0008270">
    <property type="term" value="F:zinc ion binding"/>
    <property type="evidence" value="ECO:0007669"/>
    <property type="project" value="UniProtKB-KW"/>
</dbReference>
<dbReference type="PANTHER" id="PTHR47287:SF18">
    <property type="entry name" value="TRANSCRIPTION FACTOR C2H2 FAMILY"/>
    <property type="match status" value="1"/>
</dbReference>
<dbReference type="AlphaFoldDB" id="A0A1S4CRD0"/>
<keyword evidence="4" id="KW-0862">Zinc</keyword>
<accession>A0A1S4CRD0</accession>
<reference evidence="9" key="2">
    <citation type="submission" date="2025-08" db="UniProtKB">
        <authorList>
            <consortium name="RefSeq"/>
        </authorList>
    </citation>
    <scope>IDENTIFICATION</scope>
    <source>
        <tissue evidence="9">Leaf</tissue>
    </source>
</reference>
<dbReference type="Proteomes" id="UP000790787">
    <property type="component" value="Chromosome 13"/>
</dbReference>
<dbReference type="PaxDb" id="4097-A0A1S4CRD0"/>
<dbReference type="FunFam" id="3.30.160.60:FF:001366">
    <property type="entry name" value="Zinc finger protein 2"/>
    <property type="match status" value="1"/>
</dbReference>
<gene>
    <name evidence="9" type="primary">LOC107821653</name>
</gene>
<proteinExistence type="predicted"/>
<dbReference type="RefSeq" id="XP_016503574.1">
    <property type="nucleotide sequence ID" value="XM_016648088.1"/>
</dbReference>
<dbReference type="InterPro" id="IPR044246">
    <property type="entry name" value="ZFP3-like"/>
</dbReference>
<keyword evidence="3 6" id="KW-0863">Zinc-finger</keyword>
<feature type="domain" description="C2H2-type" evidence="7">
    <location>
        <begin position="97"/>
        <end position="124"/>
    </location>
</feature>
<keyword evidence="2" id="KW-0479">Metal-binding</keyword>
<evidence type="ECO:0000256" key="3">
    <source>
        <dbReference type="ARBA" id="ARBA00022771"/>
    </source>
</evidence>
<sequence>MQTPRVNLEVEALFEDDSDIISQVASNICTVESFTDPYKDRVIDFTKLSSEPVSLDLSLSQDSIGFSVSSTSESSNEHAAQNSGSGSGSGTAFQRVFSCNFCQRKFYSSQALGGHQNAHKRERTLAKRAMRMGIFSERYANLASLPLHGSTVRSLGIKAHSSLHQGSAPAMRPLDFKTSARFEYGNCHSPPLYMENDEADQLLWPGSFRQVTNPGTSHTNFSIDGCSNVTSPYDEKDEPITPDLTLRL</sequence>
<dbReference type="GO" id="GO:0009788">
    <property type="term" value="P:negative regulation of abscisic acid-activated signaling pathway"/>
    <property type="evidence" value="ECO:0007669"/>
    <property type="project" value="InterPro"/>
</dbReference>
<evidence type="ECO:0000259" key="7">
    <source>
        <dbReference type="PROSITE" id="PS50157"/>
    </source>
</evidence>
<protein>
    <submittedName>
        <fullName evidence="9">Zinc finger protein 4-like</fullName>
    </submittedName>
    <submittedName>
        <fullName evidence="9">Zinc finger protein 7-like</fullName>
    </submittedName>
</protein>
<name>A0A1S4CRD0_TOBAC</name>
<dbReference type="STRING" id="4097.A0A1S4CRD0"/>
<dbReference type="SUPFAM" id="SSF57667">
    <property type="entry name" value="beta-beta-alpha zinc fingers"/>
    <property type="match status" value="1"/>
</dbReference>
<reference evidence="8" key="1">
    <citation type="journal article" date="2014" name="Nat. Commun.">
        <title>The tobacco genome sequence and its comparison with those of tomato and potato.</title>
        <authorList>
            <person name="Sierro N."/>
            <person name="Battey J.N."/>
            <person name="Ouadi S."/>
            <person name="Bakaher N."/>
            <person name="Bovet L."/>
            <person name="Willig A."/>
            <person name="Goepfert S."/>
            <person name="Peitsch M.C."/>
            <person name="Ivanov N.V."/>
        </authorList>
    </citation>
    <scope>NUCLEOTIDE SEQUENCE [LARGE SCALE GENOMIC DNA]</scope>
</reference>
<dbReference type="Gene3D" id="3.30.160.60">
    <property type="entry name" value="Classic Zinc Finger"/>
    <property type="match status" value="1"/>
</dbReference>
<dbReference type="GeneID" id="107821653"/>
<dbReference type="KEGG" id="nta:107821653"/>
<evidence type="ECO:0000256" key="6">
    <source>
        <dbReference type="PROSITE-ProRule" id="PRU00042"/>
    </source>
</evidence>
<comment type="subcellular location">
    <subcellularLocation>
        <location evidence="1">Nucleus</location>
    </subcellularLocation>
</comment>
<organism evidence="8 9">
    <name type="scientific">Nicotiana tabacum</name>
    <name type="common">Common tobacco</name>
    <dbReference type="NCBI Taxonomy" id="4097"/>
    <lineage>
        <taxon>Eukaryota</taxon>
        <taxon>Viridiplantae</taxon>
        <taxon>Streptophyta</taxon>
        <taxon>Embryophyta</taxon>
        <taxon>Tracheophyta</taxon>
        <taxon>Spermatophyta</taxon>
        <taxon>Magnoliopsida</taxon>
        <taxon>eudicotyledons</taxon>
        <taxon>Gunneridae</taxon>
        <taxon>Pentapetalae</taxon>
        <taxon>asterids</taxon>
        <taxon>lamiids</taxon>
        <taxon>Solanales</taxon>
        <taxon>Solanaceae</taxon>
        <taxon>Nicotianoideae</taxon>
        <taxon>Nicotianeae</taxon>
        <taxon>Nicotiana</taxon>
    </lineage>
</organism>
<dbReference type="PROSITE" id="PS50157">
    <property type="entry name" value="ZINC_FINGER_C2H2_2"/>
    <property type="match status" value="1"/>
</dbReference>
<dbReference type="PROSITE" id="PS00028">
    <property type="entry name" value="ZINC_FINGER_C2H2_1"/>
    <property type="match status" value="1"/>
</dbReference>
<evidence type="ECO:0000256" key="5">
    <source>
        <dbReference type="ARBA" id="ARBA00023242"/>
    </source>
</evidence>
<dbReference type="InterPro" id="IPR036236">
    <property type="entry name" value="Znf_C2H2_sf"/>
</dbReference>
<evidence type="ECO:0000313" key="9">
    <source>
        <dbReference type="RefSeq" id="XP_016503574.1"/>
    </source>
</evidence>
<dbReference type="GO" id="GO:0005634">
    <property type="term" value="C:nucleus"/>
    <property type="evidence" value="ECO:0007669"/>
    <property type="project" value="UniProtKB-SubCell"/>
</dbReference>
<evidence type="ECO:0000256" key="1">
    <source>
        <dbReference type="ARBA" id="ARBA00004123"/>
    </source>
</evidence>
<dbReference type="PANTHER" id="PTHR47287">
    <property type="entry name" value="C2H2 AND C2HC ZINC FINGERS SUPERFAMILY PROTEIN"/>
    <property type="match status" value="1"/>
</dbReference>
<evidence type="ECO:0000256" key="2">
    <source>
        <dbReference type="ARBA" id="ARBA00022723"/>
    </source>
</evidence>
<dbReference type="OrthoDB" id="1933825at2759"/>
<evidence type="ECO:0000256" key="4">
    <source>
        <dbReference type="ARBA" id="ARBA00022833"/>
    </source>
</evidence>
<dbReference type="RefSeq" id="XP_016503574.1">
    <property type="nucleotide sequence ID" value="XM_016648088.2"/>
</dbReference>
<dbReference type="InterPro" id="IPR013087">
    <property type="entry name" value="Znf_C2H2_type"/>
</dbReference>